<feature type="region of interest" description="Disordered" evidence="9">
    <location>
        <begin position="278"/>
        <end position="329"/>
    </location>
</feature>
<dbReference type="GO" id="GO:0004146">
    <property type="term" value="F:dihydrofolate reductase activity"/>
    <property type="evidence" value="ECO:0007669"/>
    <property type="project" value="InterPro"/>
</dbReference>
<dbReference type="InterPro" id="IPR017925">
    <property type="entry name" value="DHFR_CS"/>
</dbReference>
<dbReference type="PROSITE" id="PS00075">
    <property type="entry name" value="DHFR_1"/>
    <property type="match status" value="1"/>
</dbReference>
<dbReference type="PRINTS" id="PR00070">
    <property type="entry name" value="DHFR"/>
</dbReference>
<gene>
    <name evidence="11" type="primary">TPT1</name>
    <name evidence="11" type="ORF">MCUN1_001703</name>
</gene>
<keyword evidence="7" id="KW-0520">NAD</keyword>
<dbReference type="EMBL" id="CP119878">
    <property type="protein sequence ID" value="WFD34859.1"/>
    <property type="molecule type" value="Genomic_DNA"/>
</dbReference>
<dbReference type="Gene3D" id="3.20.170.30">
    <property type="match status" value="1"/>
</dbReference>
<evidence type="ECO:0000256" key="5">
    <source>
        <dbReference type="ARBA" id="ARBA00022857"/>
    </source>
</evidence>
<evidence type="ECO:0000256" key="7">
    <source>
        <dbReference type="ARBA" id="ARBA00023027"/>
    </source>
</evidence>
<accession>A0AAF0J6R8</accession>
<dbReference type="PANTHER" id="PTHR12684">
    <property type="entry name" value="PUTATIVE PHOSPHOTRANSFERASE"/>
    <property type="match status" value="1"/>
</dbReference>
<dbReference type="CDD" id="cd00209">
    <property type="entry name" value="DHFR"/>
    <property type="match status" value="1"/>
</dbReference>
<dbReference type="InterPro" id="IPR042080">
    <property type="entry name" value="RNA_2'-PTrans_N"/>
</dbReference>
<evidence type="ECO:0000256" key="6">
    <source>
        <dbReference type="ARBA" id="ARBA00023002"/>
    </source>
</evidence>
<dbReference type="GO" id="GO:0006730">
    <property type="term" value="P:one-carbon metabolic process"/>
    <property type="evidence" value="ECO:0007669"/>
    <property type="project" value="UniProtKB-KW"/>
</dbReference>
<dbReference type="InterPro" id="IPR042081">
    <property type="entry name" value="RNA_2'-PTrans_C"/>
</dbReference>
<keyword evidence="3" id="KW-0554">One-carbon metabolism</keyword>
<evidence type="ECO:0000256" key="9">
    <source>
        <dbReference type="SAM" id="MobiDB-lite"/>
    </source>
</evidence>
<dbReference type="Proteomes" id="UP001219933">
    <property type="component" value="Chromosome 2"/>
</dbReference>
<evidence type="ECO:0000259" key="10">
    <source>
        <dbReference type="PROSITE" id="PS51330"/>
    </source>
</evidence>
<dbReference type="PANTHER" id="PTHR12684:SF2">
    <property type="entry name" value="TRNA 2'-PHOSPHOTRANSFERASE 1"/>
    <property type="match status" value="1"/>
</dbReference>
<feature type="compositionally biased region" description="Basic and acidic residues" evidence="9">
    <location>
        <begin position="278"/>
        <end position="289"/>
    </location>
</feature>
<proteinExistence type="inferred from homology"/>
<evidence type="ECO:0000313" key="12">
    <source>
        <dbReference type="Proteomes" id="UP001219933"/>
    </source>
</evidence>
<keyword evidence="5" id="KW-0521">NADP</keyword>
<keyword evidence="4 11" id="KW-0808">Transferase</keyword>
<protein>
    <submittedName>
        <fullName evidence="11">2'-phosphotransferase</fullName>
        <ecNumber evidence="11">2.7.1.160</ecNumber>
    </submittedName>
</protein>
<dbReference type="Gene3D" id="1.10.10.970">
    <property type="entry name" value="RNA 2'-phosphotransferase, Tpt1/KptA family, N-terminal domain"/>
    <property type="match status" value="1"/>
</dbReference>
<comment type="function">
    <text evidence="1">Catalyzes the last step of tRNA splicing, the transfer of the splice junction 2'-phosphate from ligated tRNA to NAD to produce ADP-ribose 1''-2'' cyclic phosphate.</text>
</comment>
<dbReference type="PROSITE" id="PS51330">
    <property type="entry name" value="DHFR_2"/>
    <property type="match status" value="1"/>
</dbReference>
<dbReference type="Pfam" id="PF01885">
    <property type="entry name" value="PTS_2-RNA"/>
    <property type="match status" value="1"/>
</dbReference>
<feature type="domain" description="DHFR" evidence="10">
    <location>
        <begin position="11"/>
        <end position="250"/>
    </location>
</feature>
<dbReference type="GO" id="GO:0006388">
    <property type="term" value="P:tRNA splicing, via endonucleolytic cleavage and ligation"/>
    <property type="evidence" value="ECO:0007669"/>
    <property type="project" value="TreeGrafter"/>
</dbReference>
<dbReference type="AlphaFoldDB" id="A0AAF0J6R8"/>
<evidence type="ECO:0000256" key="1">
    <source>
        <dbReference type="ARBA" id="ARBA00003343"/>
    </source>
</evidence>
<dbReference type="Pfam" id="PF00186">
    <property type="entry name" value="DHFR_1"/>
    <property type="match status" value="2"/>
</dbReference>
<keyword evidence="12" id="KW-1185">Reference proteome</keyword>
<reference evidence="11" key="1">
    <citation type="submission" date="2023-03" db="EMBL/GenBank/DDBJ databases">
        <title>Mating type loci evolution in Malassezia.</title>
        <authorList>
            <person name="Coelho M.A."/>
        </authorList>
    </citation>
    <scope>NUCLEOTIDE SEQUENCE</scope>
    <source>
        <strain evidence="11">CBS 11721</strain>
    </source>
</reference>
<dbReference type="GO" id="GO:0000215">
    <property type="term" value="F:tRNA 2'-phosphotransferase activity"/>
    <property type="evidence" value="ECO:0007669"/>
    <property type="project" value="UniProtKB-EC"/>
</dbReference>
<dbReference type="SUPFAM" id="SSF56399">
    <property type="entry name" value="ADP-ribosylation"/>
    <property type="match status" value="1"/>
</dbReference>
<dbReference type="EC" id="2.7.1.160" evidence="11"/>
<dbReference type="InterPro" id="IPR002745">
    <property type="entry name" value="Ptrans_KptA/Tpt1"/>
</dbReference>
<evidence type="ECO:0000256" key="3">
    <source>
        <dbReference type="ARBA" id="ARBA00022563"/>
    </source>
</evidence>
<evidence type="ECO:0000313" key="11">
    <source>
        <dbReference type="EMBL" id="WFD34859.1"/>
    </source>
</evidence>
<dbReference type="GO" id="GO:0046654">
    <property type="term" value="P:tetrahydrofolate biosynthetic process"/>
    <property type="evidence" value="ECO:0007669"/>
    <property type="project" value="InterPro"/>
</dbReference>
<evidence type="ECO:0000256" key="2">
    <source>
        <dbReference type="ARBA" id="ARBA00009836"/>
    </source>
</evidence>
<name>A0AAF0J6R8_9BASI</name>
<comment type="catalytic activity">
    <reaction evidence="8">
        <text>2'-phospho-[ligated tRNA] + NAD(+) = mature tRNA + ADP-alpha-D-ribose 1'',2''-cyclic phosphate + nicotinamide</text>
        <dbReference type="Rhea" id="RHEA:23324"/>
        <dbReference type="Rhea" id="RHEA-COMP:11106"/>
        <dbReference type="Rhea" id="RHEA-COMP:11107"/>
        <dbReference type="ChEBI" id="CHEBI:17154"/>
        <dbReference type="ChEBI" id="CHEBI:57540"/>
        <dbReference type="ChEBI" id="CHEBI:76596"/>
        <dbReference type="ChEBI" id="CHEBI:82883"/>
        <dbReference type="ChEBI" id="CHEBI:85027"/>
        <dbReference type="EC" id="2.7.1.160"/>
    </reaction>
</comment>
<dbReference type="Gene3D" id="3.40.430.10">
    <property type="entry name" value="Dihydrofolate Reductase, subunit A"/>
    <property type="match status" value="1"/>
</dbReference>
<sequence length="551" mass="59905">MHHASPLGPIRLAIVVATTLTNGIGARGTLPWRLSRDMAYFRAATMAVGATPEEDAEAERAGRVLNDASRKNAVIMGRNTWESIPPRFRPLGGRINIVVSTKMTYDDLGLQCVDPDTLVVPSFEDAIKVLHARREARYSVGSAAEHTTPLGSAFVIGGAALYRYVLARGQGDGWVLDGLLVTRILRPDVACDTFFDEFRTPAQIAWEAALANKCVGALPEGPNLCPGDIDTESTSRWTAVSPAEHKTYVGGIAHADEAGHVFLDPNLRMSDEIREARELAKQRKQERKAAAKLKAAQPPPPEEHQEQQKAPAEKSEKQRSRNPRADTPDVQLSKALAYILRHGAAKEFLPVRPDGYIKVDLVIARPRVQKIGMDDDGRSPALSDVQRIASADGKKRYELAAGTDESPTDAGDVMWIRAVQGHSISQISELEHTTITPDNIASLLRSESEPPVYYAVHGTNDDAYRAIVASGGLRTMGRNHIHLALDRLGDGVVSGMRKSSTRFLYVDVGKALADGIPFSVSSNGVVLTAGIDQELPLKYVFRTEDAEGHIV</sequence>
<dbReference type="InterPro" id="IPR001796">
    <property type="entry name" value="DHFR_dom"/>
</dbReference>
<organism evidence="11 12">
    <name type="scientific">Malassezia cuniculi</name>
    <dbReference type="NCBI Taxonomy" id="948313"/>
    <lineage>
        <taxon>Eukaryota</taxon>
        <taxon>Fungi</taxon>
        <taxon>Dikarya</taxon>
        <taxon>Basidiomycota</taxon>
        <taxon>Ustilaginomycotina</taxon>
        <taxon>Malasseziomycetes</taxon>
        <taxon>Malasseziales</taxon>
        <taxon>Malasseziaceae</taxon>
        <taxon>Malassezia</taxon>
    </lineage>
</organism>
<comment type="similarity">
    <text evidence="2">Belongs to the KptA/TPT1 family.</text>
</comment>
<evidence type="ECO:0000256" key="8">
    <source>
        <dbReference type="ARBA" id="ARBA00047949"/>
    </source>
</evidence>
<dbReference type="SUPFAM" id="SSF53597">
    <property type="entry name" value="Dihydrofolate reductase-like"/>
    <property type="match status" value="1"/>
</dbReference>
<keyword evidence="6" id="KW-0560">Oxidoreductase</keyword>
<evidence type="ECO:0000256" key="4">
    <source>
        <dbReference type="ARBA" id="ARBA00022679"/>
    </source>
</evidence>
<dbReference type="InterPro" id="IPR024072">
    <property type="entry name" value="DHFR-like_dom_sf"/>
</dbReference>
<feature type="compositionally biased region" description="Basic and acidic residues" evidence="9">
    <location>
        <begin position="301"/>
        <end position="327"/>
    </location>
</feature>